<evidence type="ECO:0000259" key="2">
    <source>
        <dbReference type="Pfam" id="PF12850"/>
    </source>
</evidence>
<name>A0A0C1FSI7_9SPHI</name>
<reference evidence="3 4" key="1">
    <citation type="submission" date="2014-10" db="EMBL/GenBank/DDBJ databases">
        <title>Pedobacter Kyungheensis.</title>
        <authorList>
            <person name="Anderson B.M."/>
            <person name="Newman J.D."/>
        </authorList>
    </citation>
    <scope>NUCLEOTIDE SEQUENCE [LARGE SCALE GENOMIC DNA]</scope>
    <source>
        <strain evidence="3 4">KACC 16221</strain>
    </source>
</reference>
<dbReference type="GO" id="GO:0016791">
    <property type="term" value="F:phosphatase activity"/>
    <property type="evidence" value="ECO:0007669"/>
    <property type="project" value="TreeGrafter"/>
</dbReference>
<dbReference type="RefSeq" id="WP_039474405.1">
    <property type="nucleotide sequence ID" value="NZ_JSYN01000008.1"/>
</dbReference>
<dbReference type="OrthoDB" id="9813918at2"/>
<comment type="similarity">
    <text evidence="1">Belongs to the metallophosphoesterase superfamily. YfcE family.</text>
</comment>
<protein>
    <submittedName>
        <fullName evidence="3">Serine/threonine protein phosphatase</fullName>
    </submittedName>
</protein>
<dbReference type="GO" id="GO:0005737">
    <property type="term" value="C:cytoplasm"/>
    <property type="evidence" value="ECO:0007669"/>
    <property type="project" value="TreeGrafter"/>
</dbReference>
<sequence length="245" mass="27850">MRIALFSDVHANFPAFEAMLQDMDSQKPDAVYCLGDLVGYHIYPNEVIDEIRRRGIATLKGNHDEKVENIITTPESLNEPEKKYAYHLIREDNREYLTTLPAHIRLEYKLNGEKLNLVFAHGSTRSIDEYILIDTDADYVLEMLKEAEADLLFVGHSHKPYHRILETRDGRLKHLINLGSVGKPKDGDLKGCYVIVHLNAGSSTTDKNSIEIEFRRVEYDVEASAIAIINSPLPDEFADALRLAK</sequence>
<feature type="domain" description="Calcineurin-like phosphoesterase" evidence="2">
    <location>
        <begin position="1"/>
        <end position="199"/>
    </location>
</feature>
<proteinExistence type="inferred from homology"/>
<dbReference type="PANTHER" id="PTHR42850:SF2">
    <property type="entry name" value="BLL5683 PROTEIN"/>
    <property type="match status" value="1"/>
</dbReference>
<dbReference type="AlphaFoldDB" id="A0A0C1FSI7"/>
<dbReference type="InterPro" id="IPR024654">
    <property type="entry name" value="Calcineurin-like_PHP_lpxH"/>
</dbReference>
<dbReference type="InterPro" id="IPR050126">
    <property type="entry name" value="Ap4A_hydrolase"/>
</dbReference>
<evidence type="ECO:0000256" key="1">
    <source>
        <dbReference type="ARBA" id="ARBA00008950"/>
    </source>
</evidence>
<dbReference type="InterPro" id="IPR029052">
    <property type="entry name" value="Metallo-depent_PP-like"/>
</dbReference>
<gene>
    <name evidence="3" type="ORF">OC25_08640</name>
</gene>
<dbReference type="SUPFAM" id="SSF56300">
    <property type="entry name" value="Metallo-dependent phosphatases"/>
    <property type="match status" value="1"/>
</dbReference>
<dbReference type="EMBL" id="JSYN01000008">
    <property type="protein sequence ID" value="KIA94723.1"/>
    <property type="molecule type" value="Genomic_DNA"/>
</dbReference>
<dbReference type="PANTHER" id="PTHR42850">
    <property type="entry name" value="METALLOPHOSPHOESTERASE"/>
    <property type="match status" value="1"/>
</dbReference>
<dbReference type="Gene3D" id="3.60.21.10">
    <property type="match status" value="1"/>
</dbReference>
<accession>A0A0C1FSI7</accession>
<organism evidence="3 4">
    <name type="scientific">Pedobacter kyungheensis</name>
    <dbReference type="NCBI Taxonomy" id="1069985"/>
    <lineage>
        <taxon>Bacteria</taxon>
        <taxon>Pseudomonadati</taxon>
        <taxon>Bacteroidota</taxon>
        <taxon>Sphingobacteriia</taxon>
        <taxon>Sphingobacteriales</taxon>
        <taxon>Sphingobacteriaceae</taxon>
        <taxon>Pedobacter</taxon>
    </lineage>
</organism>
<dbReference type="InterPro" id="IPR011152">
    <property type="entry name" value="Pesterase_MJ0912"/>
</dbReference>
<dbReference type="CDD" id="cd00838">
    <property type="entry name" value="MPP_superfamily"/>
    <property type="match status" value="1"/>
</dbReference>
<comment type="caution">
    <text evidence="3">The sequence shown here is derived from an EMBL/GenBank/DDBJ whole genome shotgun (WGS) entry which is preliminary data.</text>
</comment>
<evidence type="ECO:0000313" key="3">
    <source>
        <dbReference type="EMBL" id="KIA94723.1"/>
    </source>
</evidence>
<dbReference type="Proteomes" id="UP000031246">
    <property type="component" value="Unassembled WGS sequence"/>
</dbReference>
<evidence type="ECO:0000313" key="4">
    <source>
        <dbReference type="Proteomes" id="UP000031246"/>
    </source>
</evidence>
<dbReference type="PIRSF" id="PIRSF000883">
    <property type="entry name" value="Pesterase_MJ0912"/>
    <property type="match status" value="1"/>
</dbReference>
<keyword evidence="4" id="KW-1185">Reference proteome</keyword>
<dbReference type="Pfam" id="PF12850">
    <property type="entry name" value="Metallophos_2"/>
    <property type="match status" value="1"/>
</dbReference>